<gene>
    <name evidence="10" type="primary">plsY</name>
    <name evidence="11" type="ORF">CO015_04495</name>
</gene>
<feature type="transmembrane region" description="Helical" evidence="10">
    <location>
        <begin position="55"/>
        <end position="74"/>
    </location>
</feature>
<organism evidence="11 12">
    <name type="scientific">candidate division WWE3 bacterium CG_4_8_14_3_um_filter_42_11</name>
    <dbReference type="NCBI Taxonomy" id="1975076"/>
    <lineage>
        <taxon>Bacteria</taxon>
        <taxon>Katanobacteria</taxon>
    </lineage>
</organism>
<evidence type="ECO:0000256" key="1">
    <source>
        <dbReference type="ARBA" id="ARBA00022475"/>
    </source>
</evidence>
<evidence type="ECO:0000256" key="6">
    <source>
        <dbReference type="ARBA" id="ARBA00023098"/>
    </source>
</evidence>
<evidence type="ECO:0000256" key="3">
    <source>
        <dbReference type="ARBA" id="ARBA00022679"/>
    </source>
</evidence>
<dbReference type="EMBL" id="PFQS01000104">
    <property type="protein sequence ID" value="PJC68303.1"/>
    <property type="molecule type" value="Genomic_DNA"/>
</dbReference>
<keyword evidence="4 10" id="KW-0812">Transmembrane</keyword>
<feature type="transmembrane region" description="Helical" evidence="10">
    <location>
        <begin position="80"/>
        <end position="105"/>
    </location>
</feature>
<evidence type="ECO:0000313" key="12">
    <source>
        <dbReference type="Proteomes" id="UP000229438"/>
    </source>
</evidence>
<comment type="catalytic activity">
    <reaction evidence="10">
        <text>an acyl phosphate + sn-glycerol 3-phosphate = a 1-acyl-sn-glycero-3-phosphate + phosphate</text>
        <dbReference type="Rhea" id="RHEA:34075"/>
        <dbReference type="ChEBI" id="CHEBI:43474"/>
        <dbReference type="ChEBI" id="CHEBI:57597"/>
        <dbReference type="ChEBI" id="CHEBI:57970"/>
        <dbReference type="ChEBI" id="CHEBI:59918"/>
        <dbReference type="EC" id="2.3.1.275"/>
    </reaction>
</comment>
<dbReference type="GO" id="GO:0043772">
    <property type="term" value="F:acyl-phosphate glycerol-3-phosphate acyltransferase activity"/>
    <property type="evidence" value="ECO:0007669"/>
    <property type="project" value="UniProtKB-UniRule"/>
</dbReference>
<sequence>MVNFYLILIFIAAYLLGSFPTGYLVVKKFTGQDIRKIGTGNVGAMNVSRATGKGSLFWLTVAADVGKGALAVLLPQWLDFLGYDLFLGITVAGFGAVLGHCYPVFLKFQGGKAQASLIGILGILSWQCLLFPWGGIVIIYILASGFLFLGQFMGAIFLPVVAYFLAPEYFWLSLLMVVPILVRQWPRFIPMLKGQEPKWYWKISKEKKSD</sequence>
<evidence type="ECO:0000256" key="10">
    <source>
        <dbReference type="HAMAP-Rule" id="MF_01043"/>
    </source>
</evidence>
<comment type="subunit">
    <text evidence="10">Probably interacts with PlsX.</text>
</comment>
<keyword evidence="3 10" id="KW-0808">Transferase</keyword>
<feature type="transmembrane region" description="Helical" evidence="10">
    <location>
        <begin position="117"/>
        <end position="143"/>
    </location>
</feature>
<comment type="subcellular location">
    <subcellularLocation>
        <location evidence="10">Cell membrane</location>
        <topology evidence="10">Multi-pass membrane protein</topology>
    </subcellularLocation>
</comment>
<comment type="pathway">
    <text evidence="10">Lipid metabolism; phospholipid metabolism.</text>
</comment>
<dbReference type="UniPathway" id="UPA00085"/>
<dbReference type="PANTHER" id="PTHR30309">
    <property type="entry name" value="INNER MEMBRANE PROTEIN YGIH"/>
    <property type="match status" value="1"/>
</dbReference>
<keyword evidence="9 10" id="KW-1208">Phospholipid metabolism</keyword>
<feature type="transmembrane region" description="Helical" evidence="10">
    <location>
        <begin position="155"/>
        <end position="182"/>
    </location>
</feature>
<dbReference type="GO" id="GO:0008654">
    <property type="term" value="P:phospholipid biosynthetic process"/>
    <property type="evidence" value="ECO:0007669"/>
    <property type="project" value="UniProtKB-UniRule"/>
</dbReference>
<dbReference type="HAMAP" id="MF_01043">
    <property type="entry name" value="PlsY"/>
    <property type="match status" value="1"/>
</dbReference>
<keyword evidence="8 10" id="KW-0594">Phospholipid biosynthesis</keyword>
<keyword evidence="2 10" id="KW-0444">Lipid biosynthesis</keyword>
<evidence type="ECO:0000256" key="2">
    <source>
        <dbReference type="ARBA" id="ARBA00022516"/>
    </source>
</evidence>
<proteinExistence type="inferred from homology"/>
<dbReference type="SMART" id="SM01207">
    <property type="entry name" value="G3P_acyltransf"/>
    <property type="match status" value="1"/>
</dbReference>
<dbReference type="PANTHER" id="PTHR30309:SF0">
    <property type="entry name" value="GLYCEROL-3-PHOSPHATE ACYLTRANSFERASE-RELATED"/>
    <property type="match status" value="1"/>
</dbReference>
<comment type="caution">
    <text evidence="11">The sequence shown here is derived from an EMBL/GenBank/DDBJ whole genome shotgun (WGS) entry which is preliminary data.</text>
</comment>
<reference evidence="12" key="1">
    <citation type="submission" date="2017-09" db="EMBL/GenBank/DDBJ databases">
        <title>Depth-based differentiation of microbial function through sediment-hosted aquifers and enrichment of novel symbionts in the deep terrestrial subsurface.</title>
        <authorList>
            <person name="Probst A.J."/>
            <person name="Ladd B."/>
            <person name="Jarett J.K."/>
            <person name="Geller-Mcgrath D.E."/>
            <person name="Sieber C.M.K."/>
            <person name="Emerson J.B."/>
            <person name="Anantharaman K."/>
            <person name="Thomas B.C."/>
            <person name="Malmstrom R."/>
            <person name="Stieglmeier M."/>
            <person name="Klingl A."/>
            <person name="Woyke T."/>
            <person name="Ryan C.M."/>
            <person name="Banfield J.F."/>
        </authorList>
    </citation>
    <scope>NUCLEOTIDE SEQUENCE [LARGE SCALE GENOMIC DNA]</scope>
</reference>
<evidence type="ECO:0000256" key="8">
    <source>
        <dbReference type="ARBA" id="ARBA00023209"/>
    </source>
</evidence>
<evidence type="ECO:0000256" key="5">
    <source>
        <dbReference type="ARBA" id="ARBA00022989"/>
    </source>
</evidence>
<comment type="function">
    <text evidence="10">Catalyzes the transfer of an acyl group from acyl-phosphate (acyl-PO(4)) to glycerol-3-phosphate (G3P) to form lysophosphatidic acid (LPA). This enzyme utilizes acyl-phosphate as fatty acyl donor, but not acyl-CoA or acyl-ACP.</text>
</comment>
<keyword evidence="7 10" id="KW-0472">Membrane</keyword>
<protein>
    <recommendedName>
        <fullName evidence="10">Glycerol-3-phosphate acyltransferase</fullName>
    </recommendedName>
    <alternativeName>
        <fullName evidence="10">Acyl-PO4 G3P acyltransferase</fullName>
    </alternativeName>
    <alternativeName>
        <fullName evidence="10">Acyl-phosphate--glycerol-3-phosphate acyltransferase</fullName>
    </alternativeName>
    <alternativeName>
        <fullName evidence="10">G3P acyltransferase</fullName>
        <shortName evidence="10">GPAT</shortName>
        <ecNumber evidence="10">2.3.1.275</ecNumber>
    </alternativeName>
    <alternativeName>
        <fullName evidence="10">Lysophosphatidic acid synthase</fullName>
        <shortName evidence="10">LPA synthase</shortName>
    </alternativeName>
</protein>
<evidence type="ECO:0000256" key="9">
    <source>
        <dbReference type="ARBA" id="ARBA00023264"/>
    </source>
</evidence>
<accession>A0A2M8G5X4</accession>
<keyword evidence="6 10" id="KW-0443">Lipid metabolism</keyword>
<comment type="similarity">
    <text evidence="10">Belongs to the PlsY family.</text>
</comment>
<dbReference type="InterPro" id="IPR003811">
    <property type="entry name" value="G3P_acylTferase_PlsY"/>
</dbReference>
<dbReference type="EC" id="2.3.1.275" evidence="10"/>
<dbReference type="Proteomes" id="UP000229438">
    <property type="component" value="Unassembled WGS sequence"/>
</dbReference>
<evidence type="ECO:0000313" key="11">
    <source>
        <dbReference type="EMBL" id="PJC68303.1"/>
    </source>
</evidence>
<feature type="transmembrane region" description="Helical" evidence="10">
    <location>
        <begin position="6"/>
        <end position="26"/>
    </location>
</feature>
<dbReference type="AlphaFoldDB" id="A0A2M8G5X4"/>
<dbReference type="GO" id="GO:0005886">
    <property type="term" value="C:plasma membrane"/>
    <property type="evidence" value="ECO:0007669"/>
    <property type="project" value="UniProtKB-SubCell"/>
</dbReference>
<dbReference type="Pfam" id="PF02660">
    <property type="entry name" value="G3P_acyltransf"/>
    <property type="match status" value="1"/>
</dbReference>
<keyword evidence="1 10" id="KW-1003">Cell membrane</keyword>
<evidence type="ECO:0000256" key="7">
    <source>
        <dbReference type="ARBA" id="ARBA00023136"/>
    </source>
</evidence>
<keyword evidence="5 10" id="KW-1133">Transmembrane helix</keyword>
<evidence type="ECO:0000256" key="4">
    <source>
        <dbReference type="ARBA" id="ARBA00022692"/>
    </source>
</evidence>
<name>A0A2M8G5X4_UNCKA</name>